<feature type="transmembrane region" description="Helical" evidence="1">
    <location>
        <begin position="752"/>
        <end position="772"/>
    </location>
</feature>
<keyword evidence="1" id="KW-1133">Transmembrane helix</keyword>
<keyword evidence="1" id="KW-0812">Transmembrane</keyword>
<dbReference type="PANTHER" id="PTHR34220:SF7">
    <property type="entry name" value="SENSOR HISTIDINE KINASE YPDA"/>
    <property type="match status" value="1"/>
</dbReference>
<dbReference type="Gene3D" id="3.30.565.10">
    <property type="entry name" value="Histidine kinase-like ATPase, C-terminal domain"/>
    <property type="match status" value="1"/>
</dbReference>
<dbReference type="SUPFAM" id="SSF55874">
    <property type="entry name" value="ATPase domain of HSP90 chaperone/DNA topoisomerase II/histidine kinase"/>
    <property type="match status" value="1"/>
</dbReference>
<dbReference type="InterPro" id="IPR050640">
    <property type="entry name" value="Bact_2-comp_sensor_kinase"/>
</dbReference>
<evidence type="ECO:0000256" key="1">
    <source>
        <dbReference type="SAM" id="Phobius"/>
    </source>
</evidence>
<gene>
    <name evidence="4" type="ORF">H4K34_04990</name>
</gene>
<dbReference type="Gene3D" id="2.130.10.10">
    <property type="entry name" value="YVTN repeat-like/Quinoprotein amine dehydrogenase"/>
    <property type="match status" value="3"/>
</dbReference>
<dbReference type="InterPro" id="IPR013783">
    <property type="entry name" value="Ig-like_fold"/>
</dbReference>
<feature type="domain" description="Signal transduction histidine kinase internal region" evidence="3">
    <location>
        <begin position="791"/>
        <end position="870"/>
    </location>
</feature>
<dbReference type="Pfam" id="PF02518">
    <property type="entry name" value="HATPase_c"/>
    <property type="match status" value="1"/>
</dbReference>
<dbReference type="GO" id="GO:0000155">
    <property type="term" value="F:phosphorelay sensor kinase activity"/>
    <property type="evidence" value="ECO:0007669"/>
    <property type="project" value="InterPro"/>
</dbReference>
<dbReference type="InterPro" id="IPR011044">
    <property type="entry name" value="Quino_amine_DH_bsu"/>
</dbReference>
<dbReference type="InterPro" id="IPR036890">
    <property type="entry name" value="HATPase_C_sf"/>
</dbReference>
<dbReference type="InterPro" id="IPR010559">
    <property type="entry name" value="Sig_transdc_His_kin_internal"/>
</dbReference>
<feature type="domain" description="Histidine kinase/HSP90-like ATPase" evidence="2">
    <location>
        <begin position="891"/>
        <end position="994"/>
    </location>
</feature>
<evidence type="ECO:0000259" key="2">
    <source>
        <dbReference type="Pfam" id="PF02518"/>
    </source>
</evidence>
<sequence>MLKWLLLLCSFSLSGQLVPELISFPKPDKSIGSISHISAHGDSLWLIADGQIYLHNGFDFSPLEPDSLLSNYEVMSLSSVDSGLWIGFYTHGLGFYHFKEKSLSFPFSEDKGYPPLPDQRVGMIYEVNDTGIWAQTHHFGMAFLDFRKPILEHYPVQDFGADAQRGKNIISQLMAHPTDSHLRLAATLGGLFVFDLQQKAYTRFYDLSAQNCNQPQLCNGNEIGIRYAVAKGQYAWLATWGGGLIKLNLKTGKFDKHLCSERKEPSKNYENFRRIYWHNDSTLGLLDVDLGLVFFNIRSHKFQAPKDGQGKLLAPKVYCQAPSKYGRFFGGDNQLYLLAQKANFWHSLASQNPVLDFQPKLSNKGLLSLFHSNGEVILNSVPNQQALPVKAHLLINWHLLDQGESIVVGLRHLYYGHQNGFTEIELPLQQKLGTEAEIISSYLDRESQSLWLGTKSAGAFIYDLQNKSWTRLNEGSYRRFWIYEIGKYHDEYYFLSEQQIQFYNPQTKQSRKIEFKQFTGLAQGIIPKKLLIGPKKEVFLLSAQGGLYQVDLEQKQAIKCLIPSDLKIKEFHDALVIKNQVFIGSSAGLIIWSKPNGHRLFGKSYGLHSVRRLEYQEDTLWFIHRRSLAFWAHPDIEEVEKEFPKVLLSNFEVMGNRTSIAQNKDLNFDQNWLSWNAVPSDFRHPQNGKVEVMLEGFSDQWREVSAALPFSISNLKPGDYTLLGRSKTLDNGIGPPQVLMQVHIIPAWFQTWWFYAAAAMLLLSLAIAFYKWRIWQLEKQKEIELQLQSLEMRMLRVQMNPHFIFNALNSVKYYILKQDKNLASDYLARFSKLLRFILSISQSERVSLQQEIEGLTDYIEFERIRFNQKFSYKLFIADSIDPYRTALQPMLIQPFVENAIWHGLMPKEEAGELRISISHEDQYLQIEIEDNGVGRDASLQHKNKAHKSFGLNITAERLRAMAQKSGKLAHFEIIDKNGEQGPEGTKVKITIPYESLNS</sequence>
<dbReference type="RefSeq" id="WP_210759725.1">
    <property type="nucleotide sequence ID" value="NZ_CP060139.1"/>
</dbReference>
<dbReference type="PANTHER" id="PTHR34220">
    <property type="entry name" value="SENSOR HISTIDINE KINASE YPDA"/>
    <property type="match status" value="1"/>
</dbReference>
<dbReference type="AlphaFoldDB" id="A0A7H0VHK1"/>
<proteinExistence type="predicted"/>
<dbReference type="InterPro" id="IPR015943">
    <property type="entry name" value="WD40/YVTN_repeat-like_dom_sf"/>
</dbReference>
<reference evidence="4 5" key="1">
    <citation type="submission" date="2020-08" db="EMBL/GenBank/DDBJ databases">
        <title>Croceimicrobium hydrocarbonivorans gen. nov., sp. nov., a novel marine bacterium isolated from a bacterial consortium that degrades polyethylene terephthalate.</title>
        <authorList>
            <person name="Liu R."/>
        </authorList>
    </citation>
    <scope>NUCLEOTIDE SEQUENCE [LARGE SCALE GENOMIC DNA]</scope>
    <source>
        <strain evidence="4 5">A20-9</strain>
    </source>
</reference>
<dbReference type="GO" id="GO:0016020">
    <property type="term" value="C:membrane"/>
    <property type="evidence" value="ECO:0007669"/>
    <property type="project" value="InterPro"/>
</dbReference>
<accession>A0A7H0VHK1</accession>
<evidence type="ECO:0000313" key="5">
    <source>
        <dbReference type="Proteomes" id="UP000516305"/>
    </source>
</evidence>
<dbReference type="KEGG" id="chyd:H4K34_04990"/>
<keyword evidence="5" id="KW-1185">Reference proteome</keyword>
<name>A0A7H0VHK1_9FLAO</name>
<dbReference type="SUPFAM" id="SSF50969">
    <property type="entry name" value="YVTN repeat-like/Quinoprotein amine dehydrogenase"/>
    <property type="match status" value="1"/>
</dbReference>
<organism evidence="4 5">
    <name type="scientific">Croceimicrobium hydrocarbonivorans</name>
    <dbReference type="NCBI Taxonomy" id="2761580"/>
    <lineage>
        <taxon>Bacteria</taxon>
        <taxon>Pseudomonadati</taxon>
        <taxon>Bacteroidota</taxon>
        <taxon>Flavobacteriia</taxon>
        <taxon>Flavobacteriales</taxon>
        <taxon>Owenweeksiaceae</taxon>
        <taxon>Croceimicrobium</taxon>
    </lineage>
</organism>
<dbReference type="Pfam" id="PF06580">
    <property type="entry name" value="His_kinase"/>
    <property type="match status" value="1"/>
</dbReference>
<keyword evidence="1" id="KW-0472">Membrane</keyword>
<dbReference type="EMBL" id="CP060139">
    <property type="protein sequence ID" value="QNR25199.1"/>
    <property type="molecule type" value="Genomic_DNA"/>
</dbReference>
<keyword evidence="4" id="KW-0808">Transferase</keyword>
<dbReference type="Gene3D" id="2.60.40.10">
    <property type="entry name" value="Immunoglobulins"/>
    <property type="match status" value="1"/>
</dbReference>
<evidence type="ECO:0000259" key="3">
    <source>
        <dbReference type="Pfam" id="PF06580"/>
    </source>
</evidence>
<protein>
    <submittedName>
        <fullName evidence="4">Histidine kinase</fullName>
    </submittedName>
</protein>
<keyword evidence="4" id="KW-0418">Kinase</keyword>
<dbReference type="InterPro" id="IPR003594">
    <property type="entry name" value="HATPase_dom"/>
</dbReference>
<evidence type="ECO:0000313" key="4">
    <source>
        <dbReference type="EMBL" id="QNR25199.1"/>
    </source>
</evidence>
<dbReference type="Proteomes" id="UP000516305">
    <property type="component" value="Chromosome"/>
</dbReference>